<evidence type="ECO:0000256" key="1">
    <source>
        <dbReference type="SAM" id="SignalP"/>
    </source>
</evidence>
<name>A0A4P7IIC0_9ACTN</name>
<dbReference type="PROSITE" id="PS51257">
    <property type="entry name" value="PROKAR_LIPOPROTEIN"/>
    <property type="match status" value="1"/>
</dbReference>
<sequence length="564" mass="61331">MQHLRRGLGALCLSLCLLAFAACGGSASATDAGVSVNQVALTKNVMKARTAKAAKKPNIVVVMLDDFSMDLLQTMRSARAMRRSGASYSHAFAVDSLCCVSRSSFFTGQYPHQTGVHTNTSNQGRSDLGGWPAFLAHGNPQRSFNVRLQQAGYDTGFVGKYLNEYEWGPGRPLPPVPPGWSTFDVVFGSAYDGWDFASSTLEGGRMRIVDHPAPPASAPAAAKDAAYAGTVIGDLALDFIARGEAGSKPYFLEVAAYAPHNRTQPLGHYPGDPLFPAMFRDRAGDRSCGRVACSRLTTRDLPGFGDRRADNRPRLRNGKPARVWNTGGGLSRAAAVRDLRDRARMAQSTDRLVTQILETVGDDTYVVLTSDNGFHLGQNGLARGKGTAYDTDTHVPLLVTGPGVVPGVRREVTNNIDLAPTFEELAGLRPARFRSGVSLVPTFGDRKVVRRTHAFFEHTQQTLVGGDPDAAYTGGELDRIPSYTAVRSRTGLLVRLDLDPSARGTTWGYEFYNYRHRAFEARNQFASPRRAAEVADLMARLKAFDKCRESGNQRVPARCRALTR</sequence>
<dbReference type="SUPFAM" id="SSF53649">
    <property type="entry name" value="Alkaline phosphatase-like"/>
    <property type="match status" value="1"/>
</dbReference>
<dbReference type="RefSeq" id="WP_135267612.1">
    <property type="nucleotide sequence ID" value="NZ_CP038436.1"/>
</dbReference>
<keyword evidence="1" id="KW-0732">Signal</keyword>
<dbReference type="OrthoDB" id="9777306at2"/>
<gene>
    <name evidence="3" type="ORF">EXE58_09255</name>
</gene>
<feature type="signal peptide" evidence="1">
    <location>
        <begin position="1"/>
        <end position="21"/>
    </location>
</feature>
<evidence type="ECO:0000313" key="3">
    <source>
        <dbReference type="EMBL" id="QBX55621.1"/>
    </source>
</evidence>
<dbReference type="KEGG" id="nsn:EXE58_09255"/>
<accession>A0A4P7IIC0</accession>
<dbReference type="PANTHER" id="PTHR43108">
    <property type="entry name" value="N-ACETYLGLUCOSAMINE-6-SULFATASE FAMILY MEMBER"/>
    <property type="match status" value="1"/>
</dbReference>
<dbReference type="InterPro" id="IPR017850">
    <property type="entry name" value="Alkaline_phosphatase_core_sf"/>
</dbReference>
<feature type="domain" description="Sulfatase N-terminal" evidence="2">
    <location>
        <begin position="57"/>
        <end position="427"/>
    </location>
</feature>
<dbReference type="PANTHER" id="PTHR43108:SF8">
    <property type="entry name" value="SD21168P"/>
    <property type="match status" value="1"/>
</dbReference>
<protein>
    <recommendedName>
        <fullName evidence="2">Sulfatase N-terminal domain-containing protein</fullName>
    </recommendedName>
</protein>
<dbReference type="InterPro" id="IPR000917">
    <property type="entry name" value="Sulfatase_N"/>
</dbReference>
<keyword evidence="4" id="KW-1185">Reference proteome</keyword>
<organism evidence="3 4">
    <name type="scientific">Nocardioides seonyuensis</name>
    <dbReference type="NCBI Taxonomy" id="2518371"/>
    <lineage>
        <taxon>Bacteria</taxon>
        <taxon>Bacillati</taxon>
        <taxon>Actinomycetota</taxon>
        <taxon>Actinomycetes</taxon>
        <taxon>Propionibacteriales</taxon>
        <taxon>Nocardioidaceae</taxon>
        <taxon>Nocardioides</taxon>
    </lineage>
</organism>
<dbReference type="AlphaFoldDB" id="A0A4P7IIC0"/>
<proteinExistence type="predicted"/>
<evidence type="ECO:0000259" key="2">
    <source>
        <dbReference type="Pfam" id="PF00884"/>
    </source>
</evidence>
<dbReference type="Gene3D" id="3.40.720.10">
    <property type="entry name" value="Alkaline Phosphatase, subunit A"/>
    <property type="match status" value="1"/>
</dbReference>
<evidence type="ECO:0000313" key="4">
    <source>
        <dbReference type="Proteomes" id="UP000294853"/>
    </source>
</evidence>
<dbReference type="EMBL" id="CP038436">
    <property type="protein sequence ID" value="QBX55621.1"/>
    <property type="molecule type" value="Genomic_DNA"/>
</dbReference>
<reference evidence="3 4" key="1">
    <citation type="submission" date="2019-03" db="EMBL/GenBank/DDBJ databases">
        <title>Three New Species of Nocardioides, Nocardioides euryhalodurans sp. nov., Nocardioides seonyuensis sp. nov. and Nocardioides eburneoflavus sp. nov. Iolated from Soil.</title>
        <authorList>
            <person name="Roh S.G."/>
            <person name="Lee C."/>
            <person name="Kim M.-K."/>
            <person name="Kim S.B."/>
        </authorList>
    </citation>
    <scope>NUCLEOTIDE SEQUENCE [LARGE SCALE GENOMIC DNA]</scope>
    <source>
        <strain evidence="3 4">MMS17-SY207-3</strain>
    </source>
</reference>
<dbReference type="Pfam" id="PF00884">
    <property type="entry name" value="Sulfatase"/>
    <property type="match status" value="1"/>
</dbReference>
<feature type="chain" id="PRO_5039216882" description="Sulfatase N-terminal domain-containing protein" evidence="1">
    <location>
        <begin position="22"/>
        <end position="564"/>
    </location>
</feature>
<dbReference type="Proteomes" id="UP000294853">
    <property type="component" value="Chromosome"/>
</dbReference>